<protein>
    <recommendedName>
        <fullName evidence="3">Protoporphyrinogen oxidase</fullName>
    </recommendedName>
</protein>
<keyword evidence="2" id="KW-1185">Reference proteome</keyword>
<comment type="caution">
    <text evidence="1">The sequence shown here is derived from an EMBL/GenBank/DDBJ whole genome shotgun (WGS) entry which is preliminary data.</text>
</comment>
<name>A0A7K3WCJ9_9ACTN</name>
<dbReference type="RefSeq" id="WP_152729998.1">
    <property type="nucleotide sequence ID" value="NZ_JAABOZ010000004.1"/>
</dbReference>
<evidence type="ECO:0000313" key="2">
    <source>
        <dbReference type="Proteomes" id="UP000470470"/>
    </source>
</evidence>
<accession>A0A7K3WCJ9</accession>
<dbReference type="AlphaFoldDB" id="A0A7K3WCJ9"/>
<gene>
    <name evidence="1" type="ORF">G1H19_09290</name>
</gene>
<dbReference type="SUPFAM" id="SSF51905">
    <property type="entry name" value="FAD/NAD(P)-binding domain"/>
    <property type="match status" value="1"/>
</dbReference>
<sequence>MTDRGGAQVVVGGTVAALVAADALAATGRPVRLSLPRKGVGGGFMPVERDGHVLELGMRVLELGYEGVGASPPLAEYRADGDGHRPFVGLVDAWVRDLVGAGAVVPVDPPASFAAGRTGPEFLLGSDVRNAVELVDTDTARDISTQAAEVVRVHGDAGLLQDGERARLWRTDFDTASVHQHGSLFHEQLLAPFLHKVRPTGGSDLVAALRRKLWLPLFWPRTVAEAFAGRPVQFVPDRPLSVVGAGGMGSVVRALLARLETAGVDVVRYDAVDRVERGRGTVRISFSDGRVEEAVRPVLGLAAGELLAATGIVYEPSRVHSVLTWLLAHEDDIRHLPGFLHVLDPEVAAYRVTPGERDARLGTRVLCVELAHHVEKADAAGTARTVLEQVGMVAGGADLRELGVFSGPTFTDPTADSLERFEEAVGRLRALELDAVLVGGVRAFGVDAFNDQVVQGLQAAELTS</sequence>
<dbReference type="Proteomes" id="UP000470470">
    <property type="component" value="Unassembled WGS sequence"/>
</dbReference>
<reference evidence="1 2" key="1">
    <citation type="submission" date="2020-02" db="EMBL/GenBank/DDBJ databases">
        <title>The whole genome sequence of CPCC 205119.</title>
        <authorList>
            <person name="Jiang Z."/>
        </authorList>
    </citation>
    <scope>NUCLEOTIDE SEQUENCE [LARGE SCALE GENOMIC DNA]</scope>
    <source>
        <strain evidence="1 2">CPCC 205119</strain>
    </source>
</reference>
<dbReference type="InterPro" id="IPR036188">
    <property type="entry name" value="FAD/NAD-bd_sf"/>
</dbReference>
<proteinExistence type="predicted"/>
<evidence type="ECO:0008006" key="3">
    <source>
        <dbReference type="Google" id="ProtNLM"/>
    </source>
</evidence>
<dbReference type="EMBL" id="JAAGWK010000010">
    <property type="protein sequence ID" value="NEL54192.1"/>
    <property type="molecule type" value="Genomic_DNA"/>
</dbReference>
<evidence type="ECO:0000313" key="1">
    <source>
        <dbReference type="EMBL" id="NEL54192.1"/>
    </source>
</evidence>
<organism evidence="1 2">
    <name type="scientific">Goekera deserti</name>
    <dbReference type="NCBI Taxonomy" id="2497753"/>
    <lineage>
        <taxon>Bacteria</taxon>
        <taxon>Bacillati</taxon>
        <taxon>Actinomycetota</taxon>
        <taxon>Actinomycetes</taxon>
        <taxon>Geodermatophilales</taxon>
        <taxon>Geodermatophilaceae</taxon>
        <taxon>Goekera</taxon>
    </lineage>
</organism>